<dbReference type="Gene3D" id="2.60.40.10">
    <property type="entry name" value="Immunoglobulins"/>
    <property type="match status" value="2"/>
</dbReference>
<dbReference type="SUPFAM" id="SSF49265">
    <property type="entry name" value="Fibronectin type III"/>
    <property type="match status" value="1"/>
</dbReference>
<evidence type="ECO:0000256" key="3">
    <source>
        <dbReference type="ARBA" id="ARBA00022729"/>
    </source>
</evidence>
<keyword evidence="5 10" id="KW-0472">Membrane</keyword>
<keyword evidence="8" id="KW-0325">Glycoprotein</keyword>
<evidence type="ECO:0000256" key="7">
    <source>
        <dbReference type="ARBA" id="ARBA00023170"/>
    </source>
</evidence>
<gene>
    <name evidence="13" type="primary">LOC101400854</name>
</gene>
<keyword evidence="4 10" id="KW-1133">Transmembrane helix</keyword>
<dbReference type="Pfam" id="PF00041">
    <property type="entry name" value="fn3"/>
    <property type="match status" value="1"/>
</dbReference>
<feature type="compositionally biased region" description="Low complexity" evidence="9">
    <location>
        <begin position="63"/>
        <end position="75"/>
    </location>
</feature>
<feature type="region of interest" description="Disordered" evidence="9">
    <location>
        <begin position="718"/>
        <end position="751"/>
    </location>
</feature>
<dbReference type="InterPro" id="IPR036116">
    <property type="entry name" value="FN3_sf"/>
</dbReference>
<feature type="region of interest" description="Disordered" evidence="9">
    <location>
        <begin position="53"/>
        <end position="89"/>
    </location>
</feature>
<keyword evidence="3" id="KW-0732">Signal</keyword>
<evidence type="ECO:0000256" key="4">
    <source>
        <dbReference type="ARBA" id="ARBA00022989"/>
    </source>
</evidence>
<evidence type="ECO:0000259" key="11">
    <source>
        <dbReference type="PROSITE" id="PS50853"/>
    </source>
</evidence>
<comment type="subcellular location">
    <subcellularLocation>
        <location evidence="1">Membrane</location>
        <topology evidence="1">Single-pass type I membrane protein</topology>
    </subcellularLocation>
</comment>
<dbReference type="RefSeq" id="XP_014637031.1">
    <property type="nucleotide sequence ID" value="XM_014781545.1"/>
</dbReference>
<dbReference type="SMART" id="SM00060">
    <property type="entry name" value="FN3"/>
    <property type="match status" value="2"/>
</dbReference>
<evidence type="ECO:0000256" key="9">
    <source>
        <dbReference type="SAM" id="MobiDB-lite"/>
    </source>
</evidence>
<evidence type="ECO:0000313" key="12">
    <source>
        <dbReference type="Proteomes" id="UP000694910"/>
    </source>
</evidence>
<feature type="domain" description="Fibronectin type-III" evidence="11">
    <location>
        <begin position="532"/>
        <end position="626"/>
    </location>
</feature>
<evidence type="ECO:0000256" key="1">
    <source>
        <dbReference type="ARBA" id="ARBA00004479"/>
    </source>
</evidence>
<protein>
    <submittedName>
        <fullName evidence="13">Interleukin-12 receptor subunit beta-1</fullName>
    </submittedName>
</protein>
<evidence type="ECO:0000256" key="2">
    <source>
        <dbReference type="ARBA" id="ARBA00022692"/>
    </source>
</evidence>
<dbReference type="InterPro" id="IPR013783">
    <property type="entry name" value="Ig-like_fold"/>
</dbReference>
<proteinExistence type="predicted"/>
<evidence type="ECO:0000256" key="6">
    <source>
        <dbReference type="ARBA" id="ARBA00023157"/>
    </source>
</evidence>
<evidence type="ECO:0000256" key="10">
    <source>
        <dbReference type="SAM" id="Phobius"/>
    </source>
</evidence>
<dbReference type="Proteomes" id="UP000694910">
    <property type="component" value="Unplaced"/>
</dbReference>
<sequence>MAPMFSLSLGLPLSLQLQGPSATPLFDLGIRSSFLLSFNVFRGEDRAAGASVAAQKLIRGRRPSSGPNGPASGQAGPPPPPSAPRAGREGPECHSLLVVFAAGACSSSGCCFQDPPYPDADSGSASGPRALNCYRISSAGYECSWQYEGPAAGVSHFLRCCLRPGRCCYFATGSATKLQFSEQDGISVLYAVTLWVESRVANRTEKSPEVTLKLYSSVKYDPPPGDIRVSGAAGWLRMEWETPARQEGAQVQFRRRAPGSSWKLGDCGLQDDAGFESCLCPLEKDAAQEFQLRRRRLGPEAPGSPWSSWSSPVCVPPETTPQPEVRFSVKRLGRDGRRQVTLEGQPPPLALPEGCGRPGAGADVSYRVRLRMLSCPCKAEAARTLRLRDTLVLSGAAYDLAVVSRNRFGPGPNQTWHIPADARTEPGALSISAGANGTTMHWPARAQGTTYCIEWQPQGQDRSLATCTLTGPQDRDPAGMATHSWSRASGAMGQKVCYRITIFASVRPEKPTSWSTVLSTYHFGGNASGAGSPQHVSVKQLSRDSVAVAWTPSLLSSCPGVLKEYVVRCRGEGIGPGSELPVKPTETQATVGGLRAGAAYTVQVRADTGTLRGAWSAPQHFSMEVQVSELADLSVLLASLGSFVSILLLGVLGYLGLNRAVRHLCPPLPTPGASTAVEFPGSQGKQAWQWISLADFPEEESPKEVLVVNVSWDKGEGTDLDIPEPLQKMTLPRSVPEPALDTALPSEDSRQAPEHLEARALGPGGQDGLKGSPALAAGLPLLLGDLMQSPRFRDPGHGGLEA</sequence>
<dbReference type="GeneID" id="101400854"/>
<evidence type="ECO:0000256" key="5">
    <source>
        <dbReference type="ARBA" id="ARBA00023136"/>
    </source>
</evidence>
<evidence type="ECO:0000313" key="13">
    <source>
        <dbReference type="RefSeq" id="XP_014637031.1"/>
    </source>
</evidence>
<keyword evidence="6" id="KW-1015">Disulfide bond</keyword>
<name>A0ABM1CBV0_CERSS</name>
<feature type="transmembrane region" description="Helical" evidence="10">
    <location>
        <begin position="633"/>
        <end position="657"/>
    </location>
</feature>
<dbReference type="CDD" id="cd00063">
    <property type="entry name" value="FN3"/>
    <property type="match status" value="1"/>
</dbReference>
<organism evidence="12 13">
    <name type="scientific">Ceratotherium simum simum</name>
    <name type="common">Southern white rhinoceros</name>
    <dbReference type="NCBI Taxonomy" id="73337"/>
    <lineage>
        <taxon>Eukaryota</taxon>
        <taxon>Metazoa</taxon>
        <taxon>Chordata</taxon>
        <taxon>Craniata</taxon>
        <taxon>Vertebrata</taxon>
        <taxon>Euteleostomi</taxon>
        <taxon>Mammalia</taxon>
        <taxon>Eutheria</taxon>
        <taxon>Laurasiatheria</taxon>
        <taxon>Perissodactyla</taxon>
        <taxon>Rhinocerotidae</taxon>
        <taxon>Ceratotherium</taxon>
    </lineage>
</organism>
<dbReference type="PANTHER" id="PTHR23037">
    <property type="entry name" value="CYTOKINE RECEPTOR"/>
    <property type="match status" value="1"/>
</dbReference>
<keyword evidence="7 13" id="KW-0675">Receptor</keyword>
<reference evidence="13" key="1">
    <citation type="submission" date="2025-08" db="UniProtKB">
        <authorList>
            <consortium name="RefSeq"/>
        </authorList>
    </citation>
    <scope>IDENTIFICATION</scope>
</reference>
<feature type="compositionally biased region" description="Low complexity" evidence="9">
    <location>
        <begin position="299"/>
        <end position="313"/>
    </location>
</feature>
<accession>A0ABM1CBV0</accession>
<evidence type="ECO:0000256" key="8">
    <source>
        <dbReference type="ARBA" id="ARBA00023180"/>
    </source>
</evidence>
<feature type="region of interest" description="Disordered" evidence="9">
    <location>
        <begin position="297"/>
        <end position="322"/>
    </location>
</feature>
<dbReference type="PANTHER" id="PTHR23037:SF35">
    <property type="entry name" value="FIBRONECTIN TYPE-III DOMAIN-CONTAINING PROTEIN"/>
    <property type="match status" value="1"/>
</dbReference>
<dbReference type="PROSITE" id="PS50853">
    <property type="entry name" value="FN3"/>
    <property type="match status" value="1"/>
</dbReference>
<keyword evidence="2 10" id="KW-0812">Transmembrane</keyword>
<keyword evidence="12" id="KW-1185">Reference proteome</keyword>
<dbReference type="InterPro" id="IPR003961">
    <property type="entry name" value="FN3_dom"/>
</dbReference>